<gene>
    <name evidence="1" type="ORF">SAMN05421869_136101</name>
</gene>
<organism evidence="1 2">
    <name type="scientific">Nonomuraea jiangxiensis</name>
    <dbReference type="NCBI Taxonomy" id="633440"/>
    <lineage>
        <taxon>Bacteria</taxon>
        <taxon>Bacillati</taxon>
        <taxon>Actinomycetota</taxon>
        <taxon>Actinomycetes</taxon>
        <taxon>Streptosporangiales</taxon>
        <taxon>Streptosporangiaceae</taxon>
        <taxon>Nonomuraea</taxon>
    </lineage>
</organism>
<proteinExistence type="predicted"/>
<keyword evidence="2" id="KW-1185">Reference proteome</keyword>
<reference evidence="1 2" key="1">
    <citation type="submission" date="2016-10" db="EMBL/GenBank/DDBJ databases">
        <authorList>
            <person name="de Groot N.N."/>
        </authorList>
    </citation>
    <scope>NUCLEOTIDE SEQUENCE [LARGE SCALE GENOMIC DNA]</scope>
    <source>
        <strain evidence="1 2">CGMCC 4.6533</strain>
    </source>
</reference>
<protein>
    <submittedName>
        <fullName evidence="1">Uncharacterized protein</fullName>
    </submittedName>
</protein>
<accession>A0A1G9QQJ5</accession>
<evidence type="ECO:0000313" key="2">
    <source>
        <dbReference type="Proteomes" id="UP000199202"/>
    </source>
</evidence>
<dbReference type="EMBL" id="FNDJ01000036">
    <property type="protein sequence ID" value="SDM12555.1"/>
    <property type="molecule type" value="Genomic_DNA"/>
</dbReference>
<dbReference type="AlphaFoldDB" id="A0A1G9QQJ5"/>
<dbReference type="Proteomes" id="UP000199202">
    <property type="component" value="Unassembled WGS sequence"/>
</dbReference>
<name>A0A1G9QQJ5_9ACTN</name>
<evidence type="ECO:0000313" key="1">
    <source>
        <dbReference type="EMBL" id="SDM12555.1"/>
    </source>
</evidence>
<sequence>MRARSDGRLEEIRPVLADLGTHRAVFPQGIDDAEGDADSL</sequence>